<keyword evidence="3" id="KW-1185">Reference proteome</keyword>
<feature type="domain" description="HPr kinase/phosphorylase C-terminal" evidence="1">
    <location>
        <begin position="9"/>
        <end position="90"/>
    </location>
</feature>
<dbReference type="AlphaFoldDB" id="A0A7Z0I112"/>
<sequence length="157" mass="16243">MNDAAAAPAQTEHASAVALEIGGAWRGALILGPAGSGKSALALELMAIGARLVADDRVRLARQGRAVLAMAPPSIAGLIEARGIGLLQAEPVAHAPVELVVDLGQIEAHRLPPARRIDLLGVSIPLVHKVENACFAAAMLQLLKGAIRYPETPIPVR</sequence>
<name>A0A7Z0I112_9RHOB</name>
<reference evidence="2 3" key="1">
    <citation type="journal article" date="2000" name="Arch. Microbiol.">
        <title>Rhodobaca bogoriensis gen. nov. and sp. nov., an alkaliphilic purple nonsulfur bacterium from African Rift Valley soda lakes.</title>
        <authorList>
            <person name="Milford A.D."/>
            <person name="Achenbach L.A."/>
            <person name="Jung D.O."/>
            <person name="Madigan M.T."/>
        </authorList>
    </citation>
    <scope>NUCLEOTIDE SEQUENCE [LARGE SCALE GENOMIC DNA]</scope>
    <source>
        <strain evidence="2 3">2376</strain>
    </source>
</reference>
<comment type="caution">
    <text evidence="2">The sequence shown here is derived from an EMBL/GenBank/DDBJ whole genome shotgun (WGS) entry which is preliminary data.</text>
</comment>
<dbReference type="Proteomes" id="UP000529417">
    <property type="component" value="Unassembled WGS sequence"/>
</dbReference>
<dbReference type="GO" id="GO:0000155">
    <property type="term" value="F:phosphorelay sensor kinase activity"/>
    <property type="evidence" value="ECO:0007669"/>
    <property type="project" value="InterPro"/>
</dbReference>
<dbReference type="Pfam" id="PF07475">
    <property type="entry name" value="Hpr_kinase_C"/>
    <property type="match status" value="1"/>
</dbReference>
<dbReference type="Gene3D" id="3.40.50.300">
    <property type="entry name" value="P-loop containing nucleotide triphosphate hydrolases"/>
    <property type="match status" value="1"/>
</dbReference>
<protein>
    <submittedName>
        <fullName evidence="2">Serine kinase</fullName>
    </submittedName>
</protein>
<organism evidence="2 3">
    <name type="scientific">Rhabdonatronobacter sediminivivens</name>
    <dbReference type="NCBI Taxonomy" id="2743469"/>
    <lineage>
        <taxon>Bacteria</taxon>
        <taxon>Pseudomonadati</taxon>
        <taxon>Pseudomonadota</taxon>
        <taxon>Alphaproteobacteria</taxon>
        <taxon>Rhodobacterales</taxon>
        <taxon>Paracoccaceae</taxon>
        <taxon>Rhabdonatronobacter</taxon>
    </lineage>
</organism>
<proteinExistence type="predicted"/>
<evidence type="ECO:0000259" key="1">
    <source>
        <dbReference type="Pfam" id="PF07475"/>
    </source>
</evidence>
<accession>A0A7Z0I112</accession>
<evidence type="ECO:0000313" key="3">
    <source>
        <dbReference type="Proteomes" id="UP000529417"/>
    </source>
</evidence>
<dbReference type="GO" id="GO:0006109">
    <property type="term" value="P:regulation of carbohydrate metabolic process"/>
    <property type="evidence" value="ECO:0007669"/>
    <property type="project" value="InterPro"/>
</dbReference>
<keyword evidence="2" id="KW-0808">Transferase</keyword>
<dbReference type="SUPFAM" id="SSF53795">
    <property type="entry name" value="PEP carboxykinase-like"/>
    <property type="match status" value="1"/>
</dbReference>
<keyword evidence="2" id="KW-0418">Kinase</keyword>
<dbReference type="GO" id="GO:0005524">
    <property type="term" value="F:ATP binding"/>
    <property type="evidence" value="ECO:0007669"/>
    <property type="project" value="InterPro"/>
</dbReference>
<dbReference type="InterPro" id="IPR011104">
    <property type="entry name" value="Hpr_kin/Pase_C"/>
</dbReference>
<dbReference type="EMBL" id="JACBXS010000028">
    <property type="protein sequence ID" value="NYS25923.1"/>
    <property type="molecule type" value="Genomic_DNA"/>
</dbReference>
<dbReference type="InterPro" id="IPR027417">
    <property type="entry name" value="P-loop_NTPase"/>
</dbReference>
<dbReference type="RefSeq" id="WP_179906722.1">
    <property type="nucleotide sequence ID" value="NZ_JACBXS010000028.1"/>
</dbReference>
<gene>
    <name evidence="2" type="ORF">HUK65_13080</name>
</gene>
<evidence type="ECO:0000313" key="2">
    <source>
        <dbReference type="EMBL" id="NYS25923.1"/>
    </source>
</evidence>